<evidence type="ECO:0000256" key="3">
    <source>
        <dbReference type="SAM" id="MobiDB-lite"/>
    </source>
</evidence>
<dbReference type="CDD" id="cd07989">
    <property type="entry name" value="LPLAT_AGPAT-like"/>
    <property type="match status" value="1"/>
</dbReference>
<dbReference type="OrthoDB" id="3210041at2"/>
<dbReference type="RefSeq" id="WP_105941006.1">
    <property type="nucleotide sequence ID" value="NZ_CP027433.1"/>
</dbReference>
<name>A0A2S0KC50_9ACTN</name>
<dbReference type="AlphaFoldDB" id="A0A2S0KC50"/>
<dbReference type="EMBL" id="CP027433">
    <property type="protein sequence ID" value="AVL99271.1"/>
    <property type="molecule type" value="Genomic_DNA"/>
</dbReference>
<keyword evidence="6" id="KW-1185">Reference proteome</keyword>
<evidence type="ECO:0000313" key="5">
    <source>
        <dbReference type="EMBL" id="AVL99271.1"/>
    </source>
</evidence>
<feature type="compositionally biased region" description="Basic residues" evidence="3">
    <location>
        <begin position="244"/>
        <end position="259"/>
    </location>
</feature>
<sequence>MEPVFRTLEITAGALVRLQGTTRRYFGLENVPRIGGFVLALNHNGYLDFLVPGLGLYRAGRRGRFMIKSEVMDIGIMRFLVNHTGSVPVDRSAGADAFRAAVDALRAGRVVVVYPETTISRSFELKAFKTGAVRMAAEAGVPVVPAVHWGAQRQLSKGTRRRMGFSRTPVDVKFGEPIHYPDDVDVEQATLVLHDVMAQLLRDVQDEYPDAPAGADWLPARLGGGAPTPEEALVIENAEAQEKARRRAEKAARKARKSR</sequence>
<organism evidence="5 6">
    <name type="scientific">Gordonia iterans</name>
    <dbReference type="NCBI Taxonomy" id="1004901"/>
    <lineage>
        <taxon>Bacteria</taxon>
        <taxon>Bacillati</taxon>
        <taxon>Actinomycetota</taxon>
        <taxon>Actinomycetes</taxon>
        <taxon>Mycobacteriales</taxon>
        <taxon>Gordoniaceae</taxon>
        <taxon>Gordonia</taxon>
    </lineage>
</organism>
<dbReference type="SUPFAM" id="SSF69593">
    <property type="entry name" value="Glycerol-3-phosphate (1)-acyltransferase"/>
    <property type="match status" value="1"/>
</dbReference>
<dbReference type="GO" id="GO:0003841">
    <property type="term" value="F:1-acylglycerol-3-phosphate O-acyltransferase activity"/>
    <property type="evidence" value="ECO:0007669"/>
    <property type="project" value="TreeGrafter"/>
</dbReference>
<dbReference type="Pfam" id="PF01553">
    <property type="entry name" value="Acyltransferase"/>
    <property type="match status" value="1"/>
</dbReference>
<feature type="region of interest" description="Disordered" evidence="3">
    <location>
        <begin position="240"/>
        <end position="259"/>
    </location>
</feature>
<protein>
    <submittedName>
        <fullName evidence="5">1-acyl-sn-glycerol-3-phosphate acyltransferase</fullName>
    </submittedName>
</protein>
<dbReference type="GO" id="GO:0005886">
    <property type="term" value="C:plasma membrane"/>
    <property type="evidence" value="ECO:0007669"/>
    <property type="project" value="TreeGrafter"/>
</dbReference>
<dbReference type="InterPro" id="IPR002123">
    <property type="entry name" value="Plipid/glycerol_acylTrfase"/>
</dbReference>
<evidence type="ECO:0000259" key="4">
    <source>
        <dbReference type="SMART" id="SM00563"/>
    </source>
</evidence>
<dbReference type="PANTHER" id="PTHR10434">
    <property type="entry name" value="1-ACYL-SN-GLYCEROL-3-PHOSPHATE ACYLTRANSFERASE"/>
    <property type="match status" value="1"/>
</dbReference>
<proteinExistence type="predicted"/>
<dbReference type="KEGG" id="git:C6V83_02120"/>
<feature type="domain" description="Phospholipid/glycerol acyltransferase" evidence="4">
    <location>
        <begin position="37"/>
        <end position="151"/>
    </location>
</feature>
<accession>A0A2S0KC50</accession>
<evidence type="ECO:0000256" key="2">
    <source>
        <dbReference type="ARBA" id="ARBA00023315"/>
    </source>
</evidence>
<keyword evidence="2 5" id="KW-0012">Acyltransferase</keyword>
<dbReference type="PANTHER" id="PTHR10434:SF55">
    <property type="entry name" value="POSSIBLE ACYLTRANSFERASE"/>
    <property type="match status" value="1"/>
</dbReference>
<dbReference type="SMART" id="SM00563">
    <property type="entry name" value="PlsC"/>
    <property type="match status" value="1"/>
</dbReference>
<keyword evidence="1 5" id="KW-0808">Transferase</keyword>
<reference evidence="5 6" key="1">
    <citation type="submission" date="2018-03" db="EMBL/GenBank/DDBJ databases">
        <title>Characteristics and genome of n-alkane degrading marine bacteria Gordonia iterans isolated from crude oil contaminated in Tae-an, South Korea.</title>
        <authorList>
            <person name="Lee S.-S."/>
            <person name="Kim H."/>
        </authorList>
    </citation>
    <scope>NUCLEOTIDE SEQUENCE [LARGE SCALE GENOMIC DNA]</scope>
    <source>
        <strain evidence="5 6">Co17</strain>
    </source>
</reference>
<gene>
    <name evidence="5" type="ORF">C6V83_02120</name>
</gene>
<evidence type="ECO:0000313" key="6">
    <source>
        <dbReference type="Proteomes" id="UP000239814"/>
    </source>
</evidence>
<dbReference type="GO" id="GO:0006654">
    <property type="term" value="P:phosphatidic acid biosynthetic process"/>
    <property type="evidence" value="ECO:0007669"/>
    <property type="project" value="TreeGrafter"/>
</dbReference>
<evidence type="ECO:0000256" key="1">
    <source>
        <dbReference type="ARBA" id="ARBA00022679"/>
    </source>
</evidence>
<dbReference type="Proteomes" id="UP000239814">
    <property type="component" value="Chromosome"/>
</dbReference>